<dbReference type="Proteomes" id="UP000224634">
    <property type="component" value="Unassembled WGS sequence"/>
</dbReference>
<comment type="caution">
    <text evidence="1">The sequence shown here is derived from an EMBL/GenBank/DDBJ whole genome shotgun (WGS) entry which is preliminary data.</text>
</comment>
<sequence length="678" mass="76844">MFCEEVKKEYRDEDVEQQLYTRKYLEAMSREQREWDDTTKSFLRQYNTISSVLYEKHHIDQFTRSMWFLDAMPEKLRKKVTRSLKCDWDNPEEVVWADLIKTATNLVTQKEKEDRLWKSRKLPADLDEVAEQYKRLNQPEFKRHHEGGETKRETAAVINKQQETIDELSSKFDALALAVQAASQHRPTVPRMAPASYANYTAAGVGAAAAGYGPAVDPARDVCRYCLDPSHRRQRCDIYLRHENEGLVHFDHVHKKLRFGRPEEQQPFVPLRWGEAQNKYIEERLQHGPKVEGSPMNPESNTRRTVLQRPNGSEHQTAAVPVSTVHTSYVRFAIDPTSVGSSWSTDEEDGEDELEEVGVNSAFAETLTRAKKRAMEEQRLPVAKTRRAGNYVAEEVFDSKKAGPQIQDLSDSDMKDVEEIVVSAPAPIRSKAAKSVSSRRIKPTAQAKVLENVVAKILDMPVEGLTMKDIFLINDKSVKTLESIVGERQKKLVGFEEAVEARVSALRHSSTEEPVSEPLYEEIREDDIVAASVLKTQVKINNRRMTAVLDSGSEINLISLQLAKDLRLPLERFSSISMIAVTGERQACVAIVRSLPIAIGDLTTRSPFIVFQGPEPNLLLGRPWQLKARFGSKTDNEGNVTGHIFSEDRTRIINFGVSNVDTSDNRLCSEFGFYDPLN</sequence>
<gene>
    <name evidence="1" type="ORF">AJ80_10057</name>
</gene>
<dbReference type="OrthoDB" id="3788962at2759"/>
<proteinExistence type="predicted"/>
<dbReference type="CDD" id="cd00303">
    <property type="entry name" value="retropepsin_like"/>
    <property type="match status" value="1"/>
</dbReference>
<name>A0A2B7WEI3_POLH7</name>
<dbReference type="EMBL" id="PDNA01000561">
    <property type="protein sequence ID" value="PGG94994.1"/>
    <property type="molecule type" value="Genomic_DNA"/>
</dbReference>
<evidence type="ECO:0000313" key="2">
    <source>
        <dbReference type="Proteomes" id="UP000224634"/>
    </source>
</evidence>
<organism evidence="1 2">
    <name type="scientific">Polytolypa hystricis (strain UAMH7299)</name>
    <dbReference type="NCBI Taxonomy" id="1447883"/>
    <lineage>
        <taxon>Eukaryota</taxon>
        <taxon>Fungi</taxon>
        <taxon>Dikarya</taxon>
        <taxon>Ascomycota</taxon>
        <taxon>Pezizomycotina</taxon>
        <taxon>Eurotiomycetes</taxon>
        <taxon>Eurotiomycetidae</taxon>
        <taxon>Onygenales</taxon>
        <taxon>Onygenales incertae sedis</taxon>
        <taxon>Polytolypa</taxon>
    </lineage>
</organism>
<reference evidence="1 2" key="1">
    <citation type="submission" date="2017-10" db="EMBL/GenBank/DDBJ databases">
        <title>Comparative genomics in systemic dimorphic fungi from Ajellomycetaceae.</title>
        <authorList>
            <person name="Munoz J.F."/>
            <person name="Mcewen J.G."/>
            <person name="Clay O.K."/>
            <person name="Cuomo C.A."/>
        </authorList>
    </citation>
    <scope>NUCLEOTIDE SEQUENCE [LARGE SCALE GENOMIC DNA]</scope>
    <source>
        <strain evidence="1 2">UAMH7299</strain>
    </source>
</reference>
<dbReference type="AlphaFoldDB" id="A0A2B7WEI3"/>
<dbReference type="STRING" id="1447883.A0A2B7WEI3"/>
<evidence type="ECO:0008006" key="3">
    <source>
        <dbReference type="Google" id="ProtNLM"/>
    </source>
</evidence>
<protein>
    <recommendedName>
        <fullName evidence="3">Peptidase A2 domain-containing protein</fullName>
    </recommendedName>
</protein>
<dbReference type="InterPro" id="IPR021109">
    <property type="entry name" value="Peptidase_aspartic_dom_sf"/>
</dbReference>
<dbReference type="Gene3D" id="2.40.70.10">
    <property type="entry name" value="Acid Proteases"/>
    <property type="match status" value="1"/>
</dbReference>
<keyword evidence="2" id="KW-1185">Reference proteome</keyword>
<evidence type="ECO:0000313" key="1">
    <source>
        <dbReference type="EMBL" id="PGG94994.1"/>
    </source>
</evidence>
<dbReference type="SUPFAM" id="SSF50630">
    <property type="entry name" value="Acid proteases"/>
    <property type="match status" value="1"/>
</dbReference>
<accession>A0A2B7WEI3</accession>
<dbReference type="Pfam" id="PF13650">
    <property type="entry name" value="Asp_protease_2"/>
    <property type="match status" value="1"/>
</dbReference>